<dbReference type="Proteomes" id="UP000224182">
    <property type="component" value="Unassembled WGS sequence"/>
</dbReference>
<comment type="caution">
    <text evidence="1">The sequence shown here is derived from an EMBL/GenBank/DDBJ whole genome shotgun (WGS) entry which is preliminary data.</text>
</comment>
<proteinExistence type="predicted"/>
<dbReference type="EMBL" id="NIRN01000001">
    <property type="protein sequence ID" value="PHI06518.1"/>
    <property type="molecule type" value="Genomic_DNA"/>
</dbReference>
<reference evidence="1 2" key="1">
    <citation type="submission" date="2017-06" db="EMBL/GenBank/DDBJ databases">
        <title>Draft genome sequence of Fusobacterium nucleatum subsp. polymorphum KCOM 1271 (=ChDC F305).</title>
        <authorList>
            <person name="Kook J.-K."/>
            <person name="Park S.-N."/>
            <person name="Lim Y.K."/>
            <person name="Roh H."/>
        </authorList>
    </citation>
    <scope>NUCLEOTIDE SEQUENCE [LARGE SCALE GENOMIC DNA]</scope>
    <source>
        <strain evidence="2">KCOM 1271 (ChDC F305)</strain>
    </source>
</reference>
<evidence type="ECO:0000313" key="2">
    <source>
        <dbReference type="Proteomes" id="UP000224182"/>
    </source>
</evidence>
<name>A0A2C6BLN5_FUSNP</name>
<evidence type="ECO:0000313" key="1">
    <source>
        <dbReference type="EMBL" id="PHI06518.1"/>
    </source>
</evidence>
<dbReference type="AlphaFoldDB" id="A0A2C6BLN5"/>
<gene>
    <name evidence="1" type="ORF">CBG54_05505</name>
</gene>
<organism evidence="1 2">
    <name type="scientific">Fusobacterium nucleatum subsp. polymorphum</name>
    <name type="common">Fusobacterium polymorphum</name>
    <dbReference type="NCBI Taxonomy" id="76857"/>
    <lineage>
        <taxon>Bacteria</taxon>
        <taxon>Fusobacteriati</taxon>
        <taxon>Fusobacteriota</taxon>
        <taxon>Fusobacteriia</taxon>
        <taxon>Fusobacteriales</taxon>
        <taxon>Fusobacteriaceae</taxon>
        <taxon>Fusobacterium</taxon>
    </lineage>
</organism>
<sequence length="351" mass="41629">MIKLKKESNEKYIKLLNKSNNFYLTNEEMITNIYYGEKEIYRLAPGRDDESPNLTTDIPNEYNLYDSIYPVDVERYIFKTGKLDLIDVDSPKFDITTALWIYLCWYQLFGYDAKFKEEFITEEDKLNGIEKEKRNFFSSCFSDNTSGLLKQYIYYNLNKKIVIYKKNCNTKIDKILEPLIKKIEKSKIIFNYMNGKEFEEVFYNKVSNYEFLKKNIFIPKKYEYTDEKLHKYDFKIWVKSIKITGGIQNSNIEIILGNTGIGFKESGFKICLFNNDYANVELSSIEKNFNIMNLTPNNIVNEQDIIVQTSIYLPEYTNLFIGIVKMNENSISEFLKLNNKNYENENIVHLH</sequence>
<accession>A0A2C6BLN5</accession>
<dbReference type="RefSeq" id="WP_098974181.1">
    <property type="nucleotide sequence ID" value="NZ_CP077115.1"/>
</dbReference>
<protein>
    <submittedName>
        <fullName evidence="1">Uncharacterized protein</fullName>
    </submittedName>
</protein>